<dbReference type="Proteomes" id="UP001500620">
    <property type="component" value="Unassembled WGS sequence"/>
</dbReference>
<dbReference type="InterPro" id="IPR036812">
    <property type="entry name" value="NAD(P)_OxRdtase_dom_sf"/>
</dbReference>
<dbReference type="PANTHER" id="PTHR43638:SF3">
    <property type="entry name" value="ALDEHYDE REDUCTASE"/>
    <property type="match status" value="1"/>
</dbReference>
<dbReference type="PRINTS" id="PR00069">
    <property type="entry name" value="ALDKETRDTASE"/>
</dbReference>
<dbReference type="EMBL" id="BAABAT010000046">
    <property type="protein sequence ID" value="GAA4261448.1"/>
    <property type="molecule type" value="Genomic_DNA"/>
</dbReference>
<dbReference type="SUPFAM" id="SSF51430">
    <property type="entry name" value="NAD(P)-linked oxidoreductase"/>
    <property type="match status" value="1"/>
</dbReference>
<dbReference type="PANTHER" id="PTHR43638">
    <property type="entry name" value="OXIDOREDUCTASE, ALDO/KETO REDUCTASE FAMILY PROTEIN"/>
    <property type="match status" value="1"/>
</dbReference>
<feature type="domain" description="NADP-dependent oxidoreductase" evidence="1">
    <location>
        <begin position="1"/>
        <end position="104"/>
    </location>
</feature>
<proteinExistence type="predicted"/>
<gene>
    <name evidence="2" type="ORF">GCM10022255_094070</name>
</gene>
<dbReference type="Pfam" id="PF00248">
    <property type="entry name" value="Aldo_ket_red"/>
    <property type="match status" value="1"/>
</dbReference>
<evidence type="ECO:0000313" key="2">
    <source>
        <dbReference type="EMBL" id="GAA4261448.1"/>
    </source>
</evidence>
<evidence type="ECO:0000313" key="3">
    <source>
        <dbReference type="Proteomes" id="UP001500620"/>
    </source>
</evidence>
<name>A0ABP8DPZ3_9ACTN</name>
<protein>
    <recommendedName>
        <fullName evidence="1">NADP-dependent oxidoreductase domain-containing protein</fullName>
    </recommendedName>
</protein>
<sequence length="142" mass="15423">MTLIDTAEMYGDGAAERLVGDAVFGRRDEVFLVTKVLPENADRTGAIKACDRSLHRLRTDHIDLYLLHWPGPVPVDETVEAFTLLQQQGKIRFWGVSNLDTTDLLAVTAVPNGHAAQTDRCCTTWPAAASSGICCRRASGPG</sequence>
<comment type="caution">
    <text evidence="2">The sequence shown here is derived from an EMBL/GenBank/DDBJ whole genome shotgun (WGS) entry which is preliminary data.</text>
</comment>
<evidence type="ECO:0000259" key="1">
    <source>
        <dbReference type="Pfam" id="PF00248"/>
    </source>
</evidence>
<accession>A0ABP8DPZ3</accession>
<reference evidence="3" key="1">
    <citation type="journal article" date="2019" name="Int. J. Syst. Evol. Microbiol.">
        <title>The Global Catalogue of Microorganisms (GCM) 10K type strain sequencing project: providing services to taxonomists for standard genome sequencing and annotation.</title>
        <authorList>
            <consortium name="The Broad Institute Genomics Platform"/>
            <consortium name="The Broad Institute Genome Sequencing Center for Infectious Disease"/>
            <person name="Wu L."/>
            <person name="Ma J."/>
        </authorList>
    </citation>
    <scope>NUCLEOTIDE SEQUENCE [LARGE SCALE GENOMIC DNA]</scope>
    <source>
        <strain evidence="3">JCM 17441</strain>
    </source>
</reference>
<dbReference type="Gene3D" id="3.20.20.100">
    <property type="entry name" value="NADP-dependent oxidoreductase domain"/>
    <property type="match status" value="1"/>
</dbReference>
<organism evidence="2 3">
    <name type="scientific">Dactylosporangium darangshiense</name>
    <dbReference type="NCBI Taxonomy" id="579108"/>
    <lineage>
        <taxon>Bacteria</taxon>
        <taxon>Bacillati</taxon>
        <taxon>Actinomycetota</taxon>
        <taxon>Actinomycetes</taxon>
        <taxon>Micromonosporales</taxon>
        <taxon>Micromonosporaceae</taxon>
        <taxon>Dactylosporangium</taxon>
    </lineage>
</organism>
<dbReference type="InterPro" id="IPR020471">
    <property type="entry name" value="AKR"/>
</dbReference>
<dbReference type="RefSeq" id="WP_345138348.1">
    <property type="nucleotide sequence ID" value="NZ_BAABAT010000046.1"/>
</dbReference>
<keyword evidence="3" id="KW-1185">Reference proteome</keyword>
<dbReference type="InterPro" id="IPR023210">
    <property type="entry name" value="NADP_OxRdtase_dom"/>
</dbReference>